<proteinExistence type="predicted"/>
<dbReference type="RefSeq" id="WP_397078312.1">
    <property type="nucleotide sequence ID" value="NZ_JBITGY010000001.1"/>
</dbReference>
<name>A0ABW7YKB4_9ACTN</name>
<dbReference type="InterPro" id="IPR029032">
    <property type="entry name" value="AhpD-like"/>
</dbReference>
<gene>
    <name evidence="1" type="ORF">ACIBG2_02835</name>
</gene>
<keyword evidence="1" id="KW-0238">DNA-binding</keyword>
<comment type="caution">
    <text evidence="1">The sequence shown here is derived from an EMBL/GenBank/DDBJ whole genome shotgun (WGS) entry which is preliminary data.</text>
</comment>
<dbReference type="SUPFAM" id="SSF69118">
    <property type="entry name" value="AhpD-like"/>
    <property type="match status" value="1"/>
</dbReference>
<dbReference type="EMBL" id="JBITGY010000001">
    <property type="protein sequence ID" value="MFI6496288.1"/>
    <property type="molecule type" value="Genomic_DNA"/>
</dbReference>
<dbReference type="Gene3D" id="1.20.1290.10">
    <property type="entry name" value="AhpD-like"/>
    <property type="match status" value="1"/>
</dbReference>
<sequence length="333" mass="34836">MSALIRHIRPVRPERARGLVAEVYAQVNAEYSSIGPAVMMMSPAEELMAAGWSLMRESHLAAGVPLLDKAVVALGVALANGLPYEVHTMLELVRRLGGPEIADAVEQSVAPGDRRLGALLAWAVSTGADEPVEAPFGDGERAEIMGTVVFTHFINRVAAAMLPPGLTPGSLSEDEPPAFEDAPVLREPVRNLAPGATLPLLKGLPAREEPGWADGTPIGAAFAALSACAGQGSALLSPSAAELAVETIAAYGGLLRPRDAWLEEALGPLPEDERKGARVAVLAGLAPGELTDEDVAAWRATDRRFSDHCTVYLLAFGAMAAAEQIAAALHSER</sequence>
<evidence type="ECO:0000313" key="2">
    <source>
        <dbReference type="Proteomes" id="UP001612741"/>
    </source>
</evidence>
<reference evidence="1 2" key="1">
    <citation type="submission" date="2024-10" db="EMBL/GenBank/DDBJ databases">
        <title>The Natural Products Discovery Center: Release of the First 8490 Sequenced Strains for Exploring Actinobacteria Biosynthetic Diversity.</title>
        <authorList>
            <person name="Kalkreuter E."/>
            <person name="Kautsar S.A."/>
            <person name="Yang D."/>
            <person name="Bader C.D."/>
            <person name="Teijaro C.N."/>
            <person name="Fluegel L."/>
            <person name="Davis C.M."/>
            <person name="Simpson J.R."/>
            <person name="Lauterbach L."/>
            <person name="Steele A.D."/>
            <person name="Gui C."/>
            <person name="Meng S."/>
            <person name="Li G."/>
            <person name="Viehrig K."/>
            <person name="Ye F."/>
            <person name="Su P."/>
            <person name="Kiefer A.F."/>
            <person name="Nichols A."/>
            <person name="Cepeda A.J."/>
            <person name="Yan W."/>
            <person name="Fan B."/>
            <person name="Jiang Y."/>
            <person name="Adhikari A."/>
            <person name="Zheng C.-J."/>
            <person name="Schuster L."/>
            <person name="Cowan T.M."/>
            <person name="Smanski M.J."/>
            <person name="Chevrette M.G."/>
            <person name="De Carvalho L.P.S."/>
            <person name="Shen B."/>
        </authorList>
    </citation>
    <scope>NUCLEOTIDE SEQUENCE [LARGE SCALE GENOMIC DNA]</scope>
    <source>
        <strain evidence="1 2">NPDC050545</strain>
    </source>
</reference>
<protein>
    <submittedName>
        <fullName evidence="1">DNA-binding protein</fullName>
    </submittedName>
</protein>
<organism evidence="1 2">
    <name type="scientific">Nonomuraea typhae</name>
    <dbReference type="NCBI Taxonomy" id="2603600"/>
    <lineage>
        <taxon>Bacteria</taxon>
        <taxon>Bacillati</taxon>
        <taxon>Actinomycetota</taxon>
        <taxon>Actinomycetes</taxon>
        <taxon>Streptosporangiales</taxon>
        <taxon>Streptosporangiaceae</taxon>
        <taxon>Nonomuraea</taxon>
    </lineage>
</organism>
<evidence type="ECO:0000313" key="1">
    <source>
        <dbReference type="EMBL" id="MFI6496288.1"/>
    </source>
</evidence>
<accession>A0ABW7YKB4</accession>
<dbReference type="GO" id="GO:0003677">
    <property type="term" value="F:DNA binding"/>
    <property type="evidence" value="ECO:0007669"/>
    <property type="project" value="UniProtKB-KW"/>
</dbReference>
<dbReference type="Proteomes" id="UP001612741">
    <property type="component" value="Unassembled WGS sequence"/>
</dbReference>
<keyword evidence="2" id="KW-1185">Reference proteome</keyword>